<gene>
    <name evidence="2" type="ORF">TNCV_4375831</name>
</gene>
<reference evidence="2" key="1">
    <citation type="submission" date="2020-08" db="EMBL/GenBank/DDBJ databases">
        <title>Multicomponent nature underlies the extraordinary mechanical properties of spider dragline silk.</title>
        <authorList>
            <person name="Kono N."/>
            <person name="Nakamura H."/>
            <person name="Mori M."/>
            <person name="Yoshida Y."/>
            <person name="Ohtoshi R."/>
            <person name="Malay A.D."/>
            <person name="Moran D.A.P."/>
            <person name="Tomita M."/>
            <person name="Numata K."/>
            <person name="Arakawa K."/>
        </authorList>
    </citation>
    <scope>NUCLEOTIDE SEQUENCE</scope>
</reference>
<organism evidence="2 3">
    <name type="scientific">Trichonephila clavipes</name>
    <name type="common">Golden silk orbweaver</name>
    <name type="synonym">Nephila clavipes</name>
    <dbReference type="NCBI Taxonomy" id="2585209"/>
    <lineage>
        <taxon>Eukaryota</taxon>
        <taxon>Metazoa</taxon>
        <taxon>Ecdysozoa</taxon>
        <taxon>Arthropoda</taxon>
        <taxon>Chelicerata</taxon>
        <taxon>Arachnida</taxon>
        <taxon>Araneae</taxon>
        <taxon>Araneomorphae</taxon>
        <taxon>Entelegynae</taxon>
        <taxon>Araneoidea</taxon>
        <taxon>Nephilidae</taxon>
        <taxon>Trichonephila</taxon>
    </lineage>
</organism>
<dbReference type="AlphaFoldDB" id="A0A8X7BDU8"/>
<keyword evidence="3" id="KW-1185">Reference proteome</keyword>
<feature type="region of interest" description="Disordered" evidence="1">
    <location>
        <begin position="56"/>
        <end position="97"/>
    </location>
</feature>
<dbReference type="Proteomes" id="UP000887159">
    <property type="component" value="Unassembled WGS sequence"/>
</dbReference>
<evidence type="ECO:0000313" key="2">
    <source>
        <dbReference type="EMBL" id="GFY26837.1"/>
    </source>
</evidence>
<sequence>MFDSDVYFNCRNNVVNAKPMATWPIIQNARCTPNHVKARQFILALLTESALMFPLRKQQPNKNEVRLPLPPPTDDTTKRSGSFYDTNTNSGRNNSHH</sequence>
<protein>
    <submittedName>
        <fullName evidence="2">Uncharacterized protein</fullName>
    </submittedName>
</protein>
<dbReference type="EMBL" id="BMAU01021377">
    <property type="protein sequence ID" value="GFY26837.1"/>
    <property type="molecule type" value="Genomic_DNA"/>
</dbReference>
<proteinExistence type="predicted"/>
<comment type="caution">
    <text evidence="2">The sequence shown here is derived from an EMBL/GenBank/DDBJ whole genome shotgun (WGS) entry which is preliminary data.</text>
</comment>
<evidence type="ECO:0000313" key="3">
    <source>
        <dbReference type="Proteomes" id="UP000887159"/>
    </source>
</evidence>
<name>A0A8X7BDU8_TRICX</name>
<evidence type="ECO:0000256" key="1">
    <source>
        <dbReference type="SAM" id="MobiDB-lite"/>
    </source>
</evidence>
<feature type="compositionally biased region" description="Polar residues" evidence="1">
    <location>
        <begin position="79"/>
        <end position="97"/>
    </location>
</feature>
<accession>A0A8X7BDU8</accession>